<dbReference type="InterPro" id="IPR051853">
    <property type="entry name" value="SH2-Ras-GEF_adapter"/>
</dbReference>
<proteinExistence type="predicted"/>
<dbReference type="AlphaFoldDB" id="A0A1I8EBI3"/>
<dbReference type="GO" id="GO:0007264">
    <property type="term" value="P:small GTPase-mediated signal transduction"/>
    <property type="evidence" value="ECO:0007669"/>
    <property type="project" value="InterPro"/>
</dbReference>
<evidence type="ECO:0000313" key="1">
    <source>
        <dbReference type="WBParaSite" id="maker-PairedContig_1280-snap-gene-0.22-mRNA-1"/>
    </source>
</evidence>
<sequence>MPTYDISRPSQEAILRLESWYHGLLTRLRSECLVRSEGDFLISFKRDLSLWHITKPITRTSGCIIKNPVPNTLFATYNFKPQLEIDQNYMEVLRPRMFKSGKSRAIVDSKDSIKRNTKTVAAKSRSDYHHLLHWYHLAVNHIGFTQSTYTEIDYDAMEKTTVAALTVPEVVSPSTSKLCYLQDHKLSLTSLNSVCSELTASSSALSPGTSASCLEISNLHWHMPRSDSFPVLPKRKVSLPTRDRGYVPGNPDYDRSRACAAMSVINLHNYQSPFIKPNNKPQTEELLEKFRQLLLMKKPESCAQLITAEDYRLLRLGKDLQAPGHSRQRSLHYLCILSILPKAQSTQRCTVYNAWVQIARALFYQCGNAFSFLMLLDALCSDLVKSVVSKEYSWTLQQELELVAYRLHRCEPLPLSYPQINMQFM</sequence>
<dbReference type="Gene3D" id="1.10.840.10">
    <property type="entry name" value="Ras guanine-nucleotide exchange factors catalytic domain"/>
    <property type="match status" value="1"/>
</dbReference>
<dbReference type="GO" id="GO:0005085">
    <property type="term" value="F:guanyl-nucleotide exchange factor activity"/>
    <property type="evidence" value="ECO:0007669"/>
    <property type="project" value="InterPro"/>
</dbReference>
<protein>
    <recommendedName>
        <fullName evidence="2">SH2 domain-containing protein</fullName>
    </recommendedName>
</protein>
<dbReference type="STRING" id="6293.A0A1I8EBI3"/>
<evidence type="ECO:0008006" key="2">
    <source>
        <dbReference type="Google" id="ProtNLM"/>
    </source>
</evidence>
<dbReference type="PANTHER" id="PTHR14247:SF8">
    <property type="entry name" value="RAS-GEF DOMAIN-CONTAINING PROTEIN"/>
    <property type="match status" value="1"/>
</dbReference>
<dbReference type="SUPFAM" id="SSF55550">
    <property type="entry name" value="SH2 domain"/>
    <property type="match status" value="1"/>
</dbReference>
<name>A0A1I8EBI3_WUCBA</name>
<reference evidence="1" key="1">
    <citation type="submission" date="2016-11" db="UniProtKB">
        <authorList>
            <consortium name="WormBaseParasite"/>
        </authorList>
    </citation>
    <scope>IDENTIFICATION</scope>
    <source>
        <strain evidence="1">pt0022</strain>
    </source>
</reference>
<dbReference type="PANTHER" id="PTHR14247">
    <property type="entry name" value="BREAST CANCER ANTI-ESTROGEN RESISTANCE PROTEIN 3 HOMOLOG-LIKE PROTEIN"/>
    <property type="match status" value="1"/>
</dbReference>
<dbReference type="InterPro" id="IPR036964">
    <property type="entry name" value="RASGEF_cat_dom_sf"/>
</dbReference>
<accession>A0A1I8EBI3</accession>
<dbReference type="WBParaSite" id="maker-PairedContig_1280-snap-gene-0.22-mRNA-1">
    <property type="protein sequence ID" value="maker-PairedContig_1280-snap-gene-0.22-mRNA-1"/>
    <property type="gene ID" value="maker-PairedContig_1280-snap-gene-0.22"/>
</dbReference>
<dbReference type="InterPro" id="IPR036860">
    <property type="entry name" value="SH2_dom_sf"/>
</dbReference>
<organism evidence="1">
    <name type="scientific">Wuchereria bancrofti</name>
    <dbReference type="NCBI Taxonomy" id="6293"/>
    <lineage>
        <taxon>Eukaryota</taxon>
        <taxon>Metazoa</taxon>
        <taxon>Ecdysozoa</taxon>
        <taxon>Nematoda</taxon>
        <taxon>Chromadorea</taxon>
        <taxon>Rhabditida</taxon>
        <taxon>Spirurina</taxon>
        <taxon>Spiruromorpha</taxon>
        <taxon>Filarioidea</taxon>
        <taxon>Onchocercidae</taxon>
        <taxon>Wuchereria</taxon>
    </lineage>
</organism>